<evidence type="ECO:0000256" key="2">
    <source>
        <dbReference type="ARBA" id="ARBA00022670"/>
    </source>
</evidence>
<dbReference type="InterPro" id="IPR012656">
    <property type="entry name" value="CHP02421_QEGLA"/>
</dbReference>
<keyword evidence="2" id="KW-0645">Protease</keyword>
<dbReference type="EMBL" id="BNAH01000003">
    <property type="protein sequence ID" value="GHE83227.1"/>
    <property type="molecule type" value="Genomic_DNA"/>
</dbReference>
<name>A0ABQ3IFZ7_9GAMM</name>
<evidence type="ECO:0000256" key="1">
    <source>
        <dbReference type="ARBA" id="ARBA00001947"/>
    </source>
</evidence>
<dbReference type="NCBIfam" id="TIGR02421">
    <property type="entry name" value="QEGLA"/>
    <property type="match status" value="1"/>
</dbReference>
<gene>
    <name evidence="5" type="ORF">GCM10011501_09540</name>
</gene>
<organism evidence="5 6">
    <name type="scientific">Thalassotalea profundi</name>
    <dbReference type="NCBI Taxonomy" id="2036687"/>
    <lineage>
        <taxon>Bacteria</taxon>
        <taxon>Pseudomonadati</taxon>
        <taxon>Pseudomonadota</taxon>
        <taxon>Gammaproteobacteria</taxon>
        <taxon>Alteromonadales</taxon>
        <taxon>Colwelliaceae</taxon>
        <taxon>Thalassotalea</taxon>
    </lineage>
</organism>
<comment type="caution">
    <text evidence="5">The sequence shown here is derived from an EMBL/GenBank/DDBJ whole genome shotgun (WGS) entry which is preliminary data.</text>
</comment>
<dbReference type="InterPro" id="IPR012548">
    <property type="entry name" value="MATCAP"/>
</dbReference>
<evidence type="ECO:0000256" key="4">
    <source>
        <dbReference type="ARBA" id="ARBA00023049"/>
    </source>
</evidence>
<reference evidence="6" key="1">
    <citation type="journal article" date="2019" name="Int. J. Syst. Evol. Microbiol.">
        <title>The Global Catalogue of Microorganisms (GCM) 10K type strain sequencing project: providing services to taxonomists for standard genome sequencing and annotation.</title>
        <authorList>
            <consortium name="The Broad Institute Genomics Platform"/>
            <consortium name="The Broad Institute Genome Sequencing Center for Infectious Disease"/>
            <person name="Wu L."/>
            <person name="Ma J."/>
        </authorList>
    </citation>
    <scope>NUCLEOTIDE SEQUENCE [LARGE SCALE GENOMIC DNA]</scope>
    <source>
        <strain evidence="6">CGMCC 1.15922</strain>
    </source>
</reference>
<dbReference type="Pfam" id="PF08014">
    <property type="entry name" value="MATCAP"/>
    <property type="match status" value="1"/>
</dbReference>
<keyword evidence="3" id="KW-0378">Hydrolase</keyword>
<keyword evidence="4" id="KW-0482">Metalloprotease</keyword>
<evidence type="ECO:0000313" key="5">
    <source>
        <dbReference type="EMBL" id="GHE83227.1"/>
    </source>
</evidence>
<comment type="cofactor">
    <cofactor evidence="1">
        <name>Zn(2+)</name>
        <dbReference type="ChEBI" id="CHEBI:29105"/>
    </cofactor>
</comment>
<dbReference type="RefSeq" id="WP_189376967.1">
    <property type="nucleotide sequence ID" value="NZ_BNAH01000003.1"/>
</dbReference>
<accession>A0ABQ3IFZ7</accession>
<dbReference type="Proteomes" id="UP000626370">
    <property type="component" value="Unassembled WGS sequence"/>
</dbReference>
<evidence type="ECO:0000256" key="3">
    <source>
        <dbReference type="ARBA" id="ARBA00022801"/>
    </source>
</evidence>
<evidence type="ECO:0008006" key="7">
    <source>
        <dbReference type="Google" id="ProtNLM"/>
    </source>
</evidence>
<dbReference type="PANTHER" id="PTHR31817:SF0">
    <property type="entry name" value="CHROMOSOME UNDETERMINED SCAFFOLD_67, WHOLE GENOME SHOTGUN SEQUENCE"/>
    <property type="match status" value="1"/>
</dbReference>
<evidence type="ECO:0000313" key="6">
    <source>
        <dbReference type="Proteomes" id="UP000626370"/>
    </source>
</evidence>
<keyword evidence="6" id="KW-1185">Reference proteome</keyword>
<proteinExistence type="predicted"/>
<protein>
    <recommendedName>
        <fullName evidence="7">Flavohemoglobin expression-modulating QEGLA motif protein</fullName>
    </recommendedName>
</protein>
<dbReference type="PANTHER" id="PTHR31817">
    <property type="match status" value="1"/>
</dbReference>
<dbReference type="SMART" id="SM01154">
    <property type="entry name" value="DUF1704"/>
    <property type="match status" value="1"/>
</dbReference>
<sequence>MESIVEPLIPKIDAKLFSLVKGIDILDAVKPLNYLTEKERFFASNFSSEPNFTYKTTNIDPFELKRQLFNLPLENIKDEDLYTLYLAVIDSYVDKIDQFKSIGSNEFLYDSLRYYGEPSDKDLHNAQFVLHLPTNPYDKKGDIVDAQGIKEILSKMVEDEGYQWTVQFDESMVANALVSGTSVKINSHAKLYEKDANALAHHELGVHLATSLNARKQPLGILSLGCPLNTMTQEGLAILSEYLSGNLTLHRLKTLALRVVAVKSMIEDKSFRTTFLMLKERYRVEENQAYTITARVYRGGGYTKDYLYLKGFSLILNAYEHENNFNHLLAGKTSLEFLPLISRLIDKKYLIEPQFISPAFRDPVKNNAVNTFITHAIR</sequence>